<reference evidence="1 2" key="1">
    <citation type="journal article" date="2014" name="Genome Biol. Evol.">
        <title>The genome of the myxosporean Thelohanellus kitauei shows adaptations to nutrient acquisition within its fish host.</title>
        <authorList>
            <person name="Yang Y."/>
            <person name="Xiong J."/>
            <person name="Zhou Z."/>
            <person name="Huo F."/>
            <person name="Miao W."/>
            <person name="Ran C."/>
            <person name="Liu Y."/>
            <person name="Zhang J."/>
            <person name="Feng J."/>
            <person name="Wang M."/>
            <person name="Wang M."/>
            <person name="Wang L."/>
            <person name="Yao B."/>
        </authorList>
    </citation>
    <scope>NUCLEOTIDE SEQUENCE [LARGE SCALE GENOMIC DNA]</scope>
    <source>
        <strain evidence="1">Wuqing</strain>
    </source>
</reference>
<comment type="caution">
    <text evidence="1">The sequence shown here is derived from an EMBL/GenBank/DDBJ whole genome shotgun (WGS) entry which is preliminary data.</text>
</comment>
<evidence type="ECO:0000313" key="1">
    <source>
        <dbReference type="EMBL" id="KII73742.1"/>
    </source>
</evidence>
<accession>A0A0C2NIA2</accession>
<keyword evidence="2" id="KW-1185">Reference proteome</keyword>
<proteinExistence type="predicted"/>
<dbReference type="AlphaFoldDB" id="A0A0C2NIA2"/>
<dbReference type="Proteomes" id="UP000031668">
    <property type="component" value="Unassembled WGS sequence"/>
</dbReference>
<gene>
    <name evidence="1" type="ORF">RF11_09645</name>
</gene>
<evidence type="ECO:0000313" key="2">
    <source>
        <dbReference type="Proteomes" id="UP000031668"/>
    </source>
</evidence>
<sequence>MDKGQYPLRQPFFSYFENLSFFIRRYDTHKASKRTSLRYMRLHSSEFSKEFLQRRRYKGVVHIWFNIIITTFKRCQTGVPFYSKLPGYNAMVRHKVRKELIILAVGYKSSDITSHC</sequence>
<name>A0A0C2NIA2_THEKT</name>
<organism evidence="1 2">
    <name type="scientific">Thelohanellus kitauei</name>
    <name type="common">Myxosporean</name>
    <dbReference type="NCBI Taxonomy" id="669202"/>
    <lineage>
        <taxon>Eukaryota</taxon>
        <taxon>Metazoa</taxon>
        <taxon>Cnidaria</taxon>
        <taxon>Myxozoa</taxon>
        <taxon>Myxosporea</taxon>
        <taxon>Bivalvulida</taxon>
        <taxon>Platysporina</taxon>
        <taxon>Myxobolidae</taxon>
        <taxon>Thelohanellus</taxon>
    </lineage>
</organism>
<dbReference type="EMBL" id="JWZT01000690">
    <property type="protein sequence ID" value="KII73742.1"/>
    <property type="molecule type" value="Genomic_DNA"/>
</dbReference>
<protein>
    <submittedName>
        <fullName evidence="1">Uncharacterized protein</fullName>
    </submittedName>
</protein>